<dbReference type="InterPro" id="IPR020557">
    <property type="entry name" value="Fumarate_lyase_CS"/>
</dbReference>
<keyword evidence="5 6" id="KW-0456">Lyase</keyword>
<sequence length="413" mass="45772">MTNAVWGGRFRKPMDPSVARFNASLPFDCRLYRFDIEGSRVHARMLARQGLITPQDADDIDAGLAEILGELEQGGIPSESTAEDIHMFVEQRLIEKIGDTGKKLHTGRSRNDQVALDLRLYARDAGQKVQGYLQAVHATLLKLEERHINDAMPGYTHLQQAQPVPLGRCFGAWAAMFGRDIGRLKDWKSRMNQCPLGAGALAGSTLPLDRSFVASELGFDGVIENTIDAVSDRDYIIEFHGVAALVMMHLSRLAEDMIVWASTEFGFVVLDDAFSTGSSLMPNKKNPDVFELVRGKSGRVFGNLMSMLTVMKALPLSYNKDMQEDKEGLFDTVDTLVACLGIMPALLESLIFRTDAMCRAAESGYLDATRILEDLVRQGVPFRDAHHRVGAWVAEAMDRGCPLREVMETQMTS</sequence>
<keyword evidence="4 6" id="KW-0055">Arginine biosynthesis</keyword>
<dbReference type="InterPro" id="IPR009049">
    <property type="entry name" value="Argininosuccinate_lyase"/>
</dbReference>
<name>A0A143DGY0_9PROT</name>
<dbReference type="PROSITE" id="PS00163">
    <property type="entry name" value="FUMARATE_LYASES"/>
    <property type="match status" value="1"/>
</dbReference>
<dbReference type="OrthoDB" id="9769623at2"/>
<dbReference type="Gene3D" id="1.10.275.10">
    <property type="entry name" value="Fumarase/aspartase (N-terminal domain)"/>
    <property type="match status" value="1"/>
</dbReference>
<dbReference type="FunFam" id="1.20.200.10:FF:000015">
    <property type="entry name" value="argininosuccinate lyase isoform X2"/>
    <property type="match status" value="1"/>
</dbReference>
<keyword evidence="6" id="KW-0028">Amino-acid biosynthesis</keyword>
<dbReference type="FunFam" id="1.10.275.10:FF:000002">
    <property type="entry name" value="Argininosuccinate lyase"/>
    <property type="match status" value="1"/>
</dbReference>
<dbReference type="PRINTS" id="PR00145">
    <property type="entry name" value="ARGSUCLYASE"/>
</dbReference>
<feature type="domain" description="Argininosuccinate lyase C-terminal" evidence="8">
    <location>
        <begin position="365"/>
        <end position="409"/>
    </location>
</feature>
<dbReference type="AlphaFoldDB" id="A0A143DGY0"/>
<dbReference type="KEGG" id="hjo:AY555_09790"/>
<evidence type="ECO:0000256" key="3">
    <source>
        <dbReference type="ARBA" id="ARBA00012338"/>
    </source>
</evidence>
<evidence type="ECO:0000256" key="5">
    <source>
        <dbReference type="ARBA" id="ARBA00023239"/>
    </source>
</evidence>
<dbReference type="SUPFAM" id="SSF48557">
    <property type="entry name" value="L-aspartase-like"/>
    <property type="match status" value="1"/>
</dbReference>
<comment type="pathway">
    <text evidence="2 6">Amino-acid biosynthesis; L-arginine biosynthesis; L-arginine from L-ornithine and carbamoyl phosphate: step 3/3.</text>
</comment>
<organism evidence="9 10">
    <name type="scientific">Haematospirillum jordaniae</name>
    <dbReference type="NCBI Taxonomy" id="1549855"/>
    <lineage>
        <taxon>Bacteria</taxon>
        <taxon>Pseudomonadati</taxon>
        <taxon>Pseudomonadota</taxon>
        <taxon>Alphaproteobacteria</taxon>
        <taxon>Rhodospirillales</taxon>
        <taxon>Novispirillaceae</taxon>
        <taxon>Haematospirillum</taxon>
    </lineage>
</organism>
<evidence type="ECO:0000256" key="2">
    <source>
        <dbReference type="ARBA" id="ARBA00004941"/>
    </source>
</evidence>
<dbReference type="GO" id="GO:0004056">
    <property type="term" value="F:argininosuccinate lyase activity"/>
    <property type="evidence" value="ECO:0007669"/>
    <property type="project" value="UniProtKB-UniRule"/>
</dbReference>
<reference evidence="9 10" key="1">
    <citation type="submission" date="2016-02" db="EMBL/GenBank/DDBJ databases">
        <title>Complete Genome of H5569, the type strain of the newly described species Haematospirillium jordaniae.</title>
        <authorList>
            <person name="Nicholson A.C."/>
            <person name="Humrighouse B.W."/>
            <person name="Loparov V."/>
            <person name="McQuiston J.R."/>
        </authorList>
    </citation>
    <scope>NUCLEOTIDE SEQUENCE [LARGE SCALE GENOMIC DNA]</scope>
    <source>
        <strain evidence="9 10">H5569</strain>
    </source>
</reference>
<dbReference type="Pfam" id="PF14698">
    <property type="entry name" value="ASL_C2"/>
    <property type="match status" value="1"/>
</dbReference>
<evidence type="ECO:0000256" key="4">
    <source>
        <dbReference type="ARBA" id="ARBA00022571"/>
    </source>
</evidence>
<dbReference type="PANTHER" id="PTHR43814:SF1">
    <property type="entry name" value="ARGININOSUCCINATE LYASE"/>
    <property type="match status" value="1"/>
</dbReference>
<evidence type="ECO:0000256" key="6">
    <source>
        <dbReference type="HAMAP-Rule" id="MF_00006"/>
    </source>
</evidence>
<dbReference type="Gene3D" id="1.10.40.30">
    <property type="entry name" value="Fumarase/aspartase (C-terminal domain)"/>
    <property type="match status" value="1"/>
</dbReference>
<accession>A0A143DGY0</accession>
<dbReference type="GO" id="GO:0042450">
    <property type="term" value="P:L-arginine biosynthetic process via ornithine"/>
    <property type="evidence" value="ECO:0007669"/>
    <property type="project" value="UniProtKB-UniRule"/>
</dbReference>
<dbReference type="InterPro" id="IPR024083">
    <property type="entry name" value="Fumarase/histidase_N"/>
</dbReference>
<dbReference type="GO" id="GO:0005829">
    <property type="term" value="C:cytosol"/>
    <property type="evidence" value="ECO:0007669"/>
    <property type="project" value="TreeGrafter"/>
</dbReference>
<comment type="subcellular location">
    <subcellularLocation>
        <location evidence="6">Cytoplasm</location>
    </subcellularLocation>
</comment>
<comment type="catalytic activity">
    <reaction evidence="1 6">
        <text>2-(N(omega)-L-arginino)succinate = fumarate + L-arginine</text>
        <dbReference type="Rhea" id="RHEA:24020"/>
        <dbReference type="ChEBI" id="CHEBI:29806"/>
        <dbReference type="ChEBI" id="CHEBI:32682"/>
        <dbReference type="ChEBI" id="CHEBI:57472"/>
        <dbReference type="EC" id="4.3.2.1"/>
    </reaction>
</comment>
<dbReference type="UniPathway" id="UPA00068">
    <property type="reaction ID" value="UER00114"/>
</dbReference>
<evidence type="ECO:0000313" key="10">
    <source>
        <dbReference type="Proteomes" id="UP000076066"/>
    </source>
</evidence>
<evidence type="ECO:0000259" key="7">
    <source>
        <dbReference type="Pfam" id="PF00206"/>
    </source>
</evidence>
<dbReference type="InterPro" id="IPR000362">
    <property type="entry name" value="Fumarate_lyase_fam"/>
</dbReference>
<dbReference type="InterPro" id="IPR029419">
    <property type="entry name" value="Arg_succ_lyase_C"/>
</dbReference>
<protein>
    <recommendedName>
        <fullName evidence="3 6">Argininosuccinate lyase</fullName>
        <shortName evidence="6">ASAL</shortName>
        <ecNumber evidence="3 6">4.3.2.1</ecNumber>
    </recommendedName>
    <alternativeName>
        <fullName evidence="6">Arginosuccinase</fullName>
    </alternativeName>
</protein>
<gene>
    <name evidence="6" type="primary">argH</name>
    <name evidence="9" type="ORF">AY555_09790</name>
</gene>
<dbReference type="CDD" id="cd01359">
    <property type="entry name" value="Argininosuccinate_lyase"/>
    <property type="match status" value="1"/>
</dbReference>
<keyword evidence="10" id="KW-1185">Reference proteome</keyword>
<dbReference type="Pfam" id="PF00206">
    <property type="entry name" value="Lyase_1"/>
    <property type="match status" value="1"/>
</dbReference>
<proteinExistence type="inferred from homology"/>
<feature type="domain" description="Fumarate lyase N-terminal" evidence="7">
    <location>
        <begin position="8"/>
        <end position="302"/>
    </location>
</feature>
<evidence type="ECO:0000259" key="8">
    <source>
        <dbReference type="Pfam" id="PF14698"/>
    </source>
</evidence>
<dbReference type="EMBL" id="CP014525">
    <property type="protein sequence ID" value="AMW35418.1"/>
    <property type="molecule type" value="Genomic_DNA"/>
</dbReference>
<comment type="similarity">
    <text evidence="6">Belongs to the lyase 1 family. Argininosuccinate lyase subfamily.</text>
</comment>
<keyword evidence="6" id="KW-0963">Cytoplasm</keyword>
<dbReference type="PRINTS" id="PR00149">
    <property type="entry name" value="FUMRATELYASE"/>
</dbReference>
<dbReference type="InterPro" id="IPR022761">
    <property type="entry name" value="Fumarate_lyase_N"/>
</dbReference>
<dbReference type="Proteomes" id="UP000076066">
    <property type="component" value="Chromosome"/>
</dbReference>
<dbReference type="Gene3D" id="1.20.200.10">
    <property type="entry name" value="Fumarase/aspartase (Central domain)"/>
    <property type="match status" value="1"/>
</dbReference>
<dbReference type="GeneID" id="53317442"/>
<dbReference type="EC" id="4.3.2.1" evidence="3 6"/>
<evidence type="ECO:0000256" key="1">
    <source>
        <dbReference type="ARBA" id="ARBA00000985"/>
    </source>
</evidence>
<evidence type="ECO:0000313" key="9">
    <source>
        <dbReference type="EMBL" id="AMW35418.1"/>
    </source>
</evidence>
<dbReference type="PANTHER" id="PTHR43814">
    <property type="entry name" value="ARGININOSUCCINATE LYASE"/>
    <property type="match status" value="1"/>
</dbReference>
<dbReference type="HAMAP" id="MF_00006">
    <property type="entry name" value="Arg_succ_lyase"/>
    <property type="match status" value="1"/>
</dbReference>
<dbReference type="RefSeq" id="WP_066136193.1">
    <property type="nucleotide sequence ID" value="NZ_CP014525.1"/>
</dbReference>
<dbReference type="InterPro" id="IPR008948">
    <property type="entry name" value="L-Aspartase-like"/>
</dbReference>
<dbReference type="STRING" id="1549855.AY555_09790"/>
<dbReference type="NCBIfam" id="TIGR00838">
    <property type="entry name" value="argH"/>
    <property type="match status" value="1"/>
</dbReference>